<dbReference type="Proteomes" id="UP000317894">
    <property type="component" value="Unassembled WGS sequence"/>
</dbReference>
<evidence type="ECO:0000256" key="4">
    <source>
        <dbReference type="ARBA" id="ARBA00023054"/>
    </source>
</evidence>
<dbReference type="OrthoDB" id="370725at2"/>
<reference evidence="7 8" key="1">
    <citation type="submission" date="2019-07" db="EMBL/GenBank/DDBJ databases">
        <title>Novel species isolated from glacier.</title>
        <authorList>
            <person name="Liu Q."/>
            <person name="Xin Y.-H."/>
        </authorList>
    </citation>
    <scope>NUCLEOTIDE SEQUENCE [LARGE SCALE GENOMIC DNA]</scope>
    <source>
        <strain evidence="7 8">LB1R16</strain>
    </source>
</reference>
<organism evidence="7 8">
    <name type="scientific">Glacieibacterium frigidum</name>
    <dbReference type="NCBI Taxonomy" id="2593303"/>
    <lineage>
        <taxon>Bacteria</taxon>
        <taxon>Pseudomonadati</taxon>
        <taxon>Pseudomonadota</taxon>
        <taxon>Alphaproteobacteria</taxon>
        <taxon>Sphingomonadales</taxon>
        <taxon>Sphingosinicellaceae</taxon>
        <taxon>Glacieibacterium</taxon>
    </lineage>
</organism>
<proteinExistence type="inferred from homology"/>
<evidence type="ECO:0000256" key="5">
    <source>
        <dbReference type="ARBA" id="ARBA00023172"/>
    </source>
</evidence>
<accession>A0A552U7Y8</accession>
<keyword evidence="8" id="KW-1185">Reference proteome</keyword>
<comment type="function">
    <text evidence="1">Involved in DNA recombination.</text>
</comment>
<dbReference type="PANTHER" id="PTHR30563">
    <property type="entry name" value="DNA RECOMBINATION PROTEIN RMUC"/>
    <property type="match status" value="1"/>
</dbReference>
<comment type="similarity">
    <text evidence="2">Belongs to the RmuC family.</text>
</comment>
<evidence type="ECO:0000256" key="2">
    <source>
        <dbReference type="ARBA" id="ARBA00009840"/>
    </source>
</evidence>
<dbReference type="Pfam" id="PF02646">
    <property type="entry name" value="RmuC"/>
    <property type="match status" value="1"/>
</dbReference>
<feature type="coiled-coil region" evidence="6">
    <location>
        <begin position="26"/>
        <end position="55"/>
    </location>
</feature>
<comment type="caution">
    <text evidence="7">The sequence shown here is derived from an EMBL/GenBank/DDBJ whole genome shotgun (WGS) entry which is preliminary data.</text>
</comment>
<protein>
    <recommendedName>
        <fullName evidence="3">DNA recombination protein RmuC homolog</fullName>
    </recommendedName>
</protein>
<dbReference type="InterPro" id="IPR003798">
    <property type="entry name" value="DNA_recombination_RmuC"/>
</dbReference>
<evidence type="ECO:0000256" key="1">
    <source>
        <dbReference type="ARBA" id="ARBA00003416"/>
    </source>
</evidence>
<keyword evidence="4 6" id="KW-0175">Coiled coil</keyword>
<dbReference type="AlphaFoldDB" id="A0A552U7Y8"/>
<dbReference type="PANTHER" id="PTHR30563:SF0">
    <property type="entry name" value="DNA RECOMBINATION PROTEIN RMUC"/>
    <property type="match status" value="1"/>
</dbReference>
<evidence type="ECO:0000313" key="8">
    <source>
        <dbReference type="Proteomes" id="UP000317894"/>
    </source>
</evidence>
<keyword evidence="5" id="KW-0233">DNA recombination</keyword>
<evidence type="ECO:0000313" key="7">
    <source>
        <dbReference type="EMBL" id="TRW14332.1"/>
    </source>
</evidence>
<dbReference type="GO" id="GO:0006310">
    <property type="term" value="P:DNA recombination"/>
    <property type="evidence" value="ECO:0007669"/>
    <property type="project" value="UniProtKB-KW"/>
</dbReference>
<evidence type="ECO:0000256" key="6">
    <source>
        <dbReference type="SAM" id="Coils"/>
    </source>
</evidence>
<dbReference type="EMBL" id="VJWA01000002">
    <property type="protein sequence ID" value="TRW14332.1"/>
    <property type="molecule type" value="Genomic_DNA"/>
</dbReference>
<evidence type="ECO:0000256" key="3">
    <source>
        <dbReference type="ARBA" id="ARBA00021840"/>
    </source>
</evidence>
<name>A0A552U7Y8_9SPHN</name>
<sequence length="470" mass="50154">MEMIVAATAALILAGLLGWLAWGRPAAALRSERDAARAEAEAQRAEAARQREERGRHAVEVRMLQDRLNELAGAETGRAALAAELAAQQAAQGERDRAHAAEVARTAEKFEALAAKALDGAQARMAETAEALLTRHREVAGVGLEANRVQLAELIAPMRETLGKYEAQLGEIEKVRAEGYHQLTQLLDQVAKGQDRVSGATARLETVLRSSGKAAGRWGEEQCRNVLELAGLVDGIDFVAQTSEGSDDNRRPDFIVTLPGDRKLVIDVKCSLDAYMAAAGSDADDERARHLSSHARAVRSHATGLASKAYEKSVGGAVDFVVLFVPGENFLSAAFEHDRALMHDFMSKRLVLAGPINLIAVARTVAAMRDQARLAKQAAEIAKLGRELYDSIRLMGGSAAAVQKSLESAVTSWNKFSGQLNGRVLSRSKKFEALGATTGIEAVAELTAIEAVPMLPSAVDFAPPATQVAA</sequence>
<gene>
    <name evidence="7" type="primary">rmuC</name>
    <name evidence="7" type="ORF">FMM06_11510</name>
</gene>